<evidence type="ECO:0000313" key="6">
    <source>
        <dbReference type="EMBL" id="CAK0798810.1"/>
    </source>
</evidence>
<protein>
    <recommendedName>
        <fullName evidence="5">Large ribosomal subunit protein uL5 C-terminal domain-containing protein</fullName>
    </recommendedName>
</protein>
<keyword evidence="2" id="KW-0689">Ribosomal protein</keyword>
<evidence type="ECO:0000256" key="3">
    <source>
        <dbReference type="ARBA" id="ARBA00023274"/>
    </source>
</evidence>
<feature type="domain" description="Large ribosomal subunit protein uL5 C-terminal" evidence="5">
    <location>
        <begin position="132"/>
        <end position="227"/>
    </location>
</feature>
<evidence type="ECO:0000256" key="1">
    <source>
        <dbReference type="ARBA" id="ARBA00008553"/>
    </source>
</evidence>
<evidence type="ECO:0000256" key="4">
    <source>
        <dbReference type="SAM" id="MobiDB-lite"/>
    </source>
</evidence>
<dbReference type="InterPro" id="IPR002132">
    <property type="entry name" value="Ribosomal_uL5"/>
</dbReference>
<sequence length="237" mass="27300">MPDAIPDSSPDRQDPGDAPVVVQDRRARKAMWEDKNFQGQEWTVDMQSEREKTLTKKLKKLKGKFTPYGPKPWDSPAFRSVSIAVHLDPKQASNKKILSQVTEEMRRITGGMPRTMIAKQNMAKTNQRKGFPSGVSIVIKGKLMMDFLTRLNTLVLPRVRDFEGLYPNCFGNTGDFSLTIKGQEPFKELDELLDIREITHNWQITIHTNRFTQPSAMQLMKEFGFPFTDELKVRRKK</sequence>
<dbReference type="SUPFAM" id="SSF55282">
    <property type="entry name" value="RL5-like"/>
    <property type="match status" value="1"/>
</dbReference>
<gene>
    <name evidence="6" type="ORF">PCOR1329_LOCUS7467</name>
</gene>
<comment type="caution">
    <text evidence="6">The sequence shown here is derived from an EMBL/GenBank/DDBJ whole genome shotgun (WGS) entry which is preliminary data.</text>
</comment>
<dbReference type="InterPro" id="IPR022803">
    <property type="entry name" value="Ribosomal_uL5_dom_sf"/>
</dbReference>
<organism evidence="6 7">
    <name type="scientific">Prorocentrum cordatum</name>
    <dbReference type="NCBI Taxonomy" id="2364126"/>
    <lineage>
        <taxon>Eukaryota</taxon>
        <taxon>Sar</taxon>
        <taxon>Alveolata</taxon>
        <taxon>Dinophyceae</taxon>
        <taxon>Prorocentrales</taxon>
        <taxon>Prorocentraceae</taxon>
        <taxon>Prorocentrum</taxon>
    </lineage>
</organism>
<keyword evidence="3" id="KW-0687">Ribonucleoprotein</keyword>
<reference evidence="6" key="1">
    <citation type="submission" date="2023-10" db="EMBL/GenBank/DDBJ databases">
        <authorList>
            <person name="Chen Y."/>
            <person name="Shah S."/>
            <person name="Dougan E. K."/>
            <person name="Thang M."/>
            <person name="Chan C."/>
        </authorList>
    </citation>
    <scope>NUCLEOTIDE SEQUENCE [LARGE SCALE GENOMIC DNA]</scope>
</reference>
<evidence type="ECO:0000313" key="7">
    <source>
        <dbReference type="Proteomes" id="UP001189429"/>
    </source>
</evidence>
<feature type="non-terminal residue" evidence="6">
    <location>
        <position position="237"/>
    </location>
</feature>
<evidence type="ECO:0000259" key="5">
    <source>
        <dbReference type="Pfam" id="PF00673"/>
    </source>
</evidence>
<dbReference type="PANTHER" id="PTHR11994">
    <property type="entry name" value="60S RIBOSOMAL PROTEIN L11-RELATED"/>
    <property type="match status" value="1"/>
</dbReference>
<proteinExistence type="inferred from homology"/>
<feature type="region of interest" description="Disordered" evidence="4">
    <location>
        <begin position="1"/>
        <end position="20"/>
    </location>
</feature>
<dbReference type="Gene3D" id="3.30.1440.10">
    <property type="match status" value="1"/>
</dbReference>
<accession>A0ABN9PZN8</accession>
<comment type="similarity">
    <text evidence="1">Belongs to the universal ribosomal protein uL5 family.</text>
</comment>
<name>A0ABN9PZN8_9DINO</name>
<dbReference type="EMBL" id="CAUYUJ010002024">
    <property type="protein sequence ID" value="CAK0798810.1"/>
    <property type="molecule type" value="Genomic_DNA"/>
</dbReference>
<dbReference type="InterPro" id="IPR031309">
    <property type="entry name" value="Ribosomal_uL5_C"/>
</dbReference>
<evidence type="ECO:0000256" key="2">
    <source>
        <dbReference type="ARBA" id="ARBA00022980"/>
    </source>
</evidence>
<dbReference type="Proteomes" id="UP001189429">
    <property type="component" value="Unassembled WGS sequence"/>
</dbReference>
<dbReference type="Pfam" id="PF00673">
    <property type="entry name" value="Ribosomal_L5_C"/>
    <property type="match status" value="1"/>
</dbReference>
<keyword evidence="7" id="KW-1185">Reference proteome</keyword>